<dbReference type="Pfam" id="PF00605">
    <property type="entry name" value="IRF"/>
    <property type="match status" value="1"/>
</dbReference>
<dbReference type="GO" id="GO:0045944">
    <property type="term" value="P:positive regulation of transcription by RNA polymerase II"/>
    <property type="evidence" value="ECO:0007669"/>
    <property type="project" value="UniProtKB-ARBA"/>
</dbReference>
<keyword evidence="4" id="KW-0010">Activator</keyword>
<dbReference type="InterPro" id="IPR036390">
    <property type="entry name" value="WH_DNA-bd_sf"/>
</dbReference>
<feature type="domain" description="IRF tryptophan pentad repeat" evidence="7">
    <location>
        <begin position="5"/>
        <end position="111"/>
    </location>
</feature>
<keyword evidence="5" id="KW-0804">Transcription</keyword>
<dbReference type="Proteomes" id="UP000694580">
    <property type="component" value="Chromosome 2"/>
</dbReference>
<dbReference type="AlphaFoldDB" id="A0AAY3ZW59"/>
<dbReference type="PANTHER" id="PTHR11949:SF1">
    <property type="entry name" value="INTERFERON REGULATORY FACTOR 3"/>
    <property type="match status" value="1"/>
</dbReference>
<dbReference type="InterPro" id="IPR001346">
    <property type="entry name" value="Interferon_reg_fact_DNA-bd_dom"/>
</dbReference>
<protein>
    <recommendedName>
        <fullName evidence="7">IRF tryptophan pentad repeat domain-containing protein</fullName>
    </recommendedName>
</protein>
<gene>
    <name evidence="8" type="primary">IRF3</name>
</gene>
<name>A0AAY3ZW59_9TELE</name>
<evidence type="ECO:0000256" key="6">
    <source>
        <dbReference type="ARBA" id="ARBA00023242"/>
    </source>
</evidence>
<reference evidence="8 9" key="1">
    <citation type="submission" date="2020-06" db="EMBL/GenBank/DDBJ databases">
        <authorList>
            <consortium name="Wellcome Sanger Institute Data Sharing"/>
        </authorList>
    </citation>
    <scope>NUCLEOTIDE SEQUENCE [LARGE SCALE GENOMIC DNA]</scope>
</reference>
<dbReference type="InterPro" id="IPR036388">
    <property type="entry name" value="WH-like_DNA-bd_sf"/>
</dbReference>
<dbReference type="FunFam" id="1.10.10.10:FF:000041">
    <property type="entry name" value="Interferon regulatory factor 4"/>
    <property type="match status" value="1"/>
</dbReference>
<dbReference type="PROSITE" id="PS51507">
    <property type="entry name" value="IRF_2"/>
    <property type="match status" value="1"/>
</dbReference>
<keyword evidence="2" id="KW-0805">Transcription regulation</keyword>
<dbReference type="SUPFAM" id="SSF46785">
    <property type="entry name" value="Winged helix' DNA-binding domain"/>
    <property type="match status" value="1"/>
</dbReference>
<reference evidence="8" key="2">
    <citation type="submission" date="2025-08" db="UniProtKB">
        <authorList>
            <consortium name="Ensembl"/>
        </authorList>
    </citation>
    <scope>IDENTIFICATION</scope>
</reference>
<evidence type="ECO:0000313" key="8">
    <source>
        <dbReference type="Ensembl" id="ENSDCDP00010001328.1"/>
    </source>
</evidence>
<evidence type="ECO:0000256" key="4">
    <source>
        <dbReference type="ARBA" id="ARBA00023159"/>
    </source>
</evidence>
<dbReference type="Ensembl" id="ENSDCDT00010001389.1">
    <property type="protein sequence ID" value="ENSDCDP00010001328.1"/>
    <property type="gene ID" value="ENSDCDG00010000708.1"/>
</dbReference>
<proteinExistence type="predicted"/>
<dbReference type="GO" id="GO:0002376">
    <property type="term" value="P:immune system process"/>
    <property type="evidence" value="ECO:0007669"/>
    <property type="project" value="TreeGrafter"/>
</dbReference>
<reference evidence="8" key="3">
    <citation type="submission" date="2025-09" db="UniProtKB">
        <authorList>
            <consortium name="Ensembl"/>
        </authorList>
    </citation>
    <scope>IDENTIFICATION</scope>
</reference>
<organism evidence="8 9">
    <name type="scientific">Denticeps clupeoides</name>
    <name type="common">denticle herring</name>
    <dbReference type="NCBI Taxonomy" id="299321"/>
    <lineage>
        <taxon>Eukaryota</taxon>
        <taxon>Metazoa</taxon>
        <taxon>Chordata</taxon>
        <taxon>Craniata</taxon>
        <taxon>Vertebrata</taxon>
        <taxon>Euteleostomi</taxon>
        <taxon>Actinopterygii</taxon>
        <taxon>Neopterygii</taxon>
        <taxon>Teleostei</taxon>
        <taxon>Clupei</taxon>
        <taxon>Clupeiformes</taxon>
        <taxon>Denticipitoidei</taxon>
        <taxon>Denticipitidae</taxon>
        <taxon>Denticeps</taxon>
    </lineage>
</organism>
<evidence type="ECO:0000259" key="7">
    <source>
        <dbReference type="PROSITE" id="PS51507"/>
    </source>
</evidence>
<keyword evidence="9" id="KW-1185">Reference proteome</keyword>
<dbReference type="SMART" id="SM01243">
    <property type="entry name" value="IRF-3"/>
    <property type="match status" value="1"/>
</dbReference>
<comment type="subcellular location">
    <subcellularLocation>
        <location evidence="1">Nucleus</location>
    </subcellularLocation>
</comment>
<dbReference type="Pfam" id="PF10401">
    <property type="entry name" value="IRF-3"/>
    <property type="match status" value="1"/>
</dbReference>
<evidence type="ECO:0000256" key="3">
    <source>
        <dbReference type="ARBA" id="ARBA00023125"/>
    </source>
</evidence>
<evidence type="ECO:0000256" key="1">
    <source>
        <dbReference type="ARBA" id="ARBA00004123"/>
    </source>
</evidence>
<accession>A0AAY3ZW59</accession>
<dbReference type="InterPro" id="IPR019471">
    <property type="entry name" value="Interferon_reg_factor-3"/>
</dbReference>
<evidence type="ECO:0000256" key="2">
    <source>
        <dbReference type="ARBA" id="ARBA00023015"/>
    </source>
</evidence>
<dbReference type="InterPro" id="IPR019817">
    <property type="entry name" value="Interferon_reg_fac_CS"/>
</dbReference>
<dbReference type="Gene3D" id="2.60.200.10">
    <property type="match status" value="1"/>
</dbReference>
<dbReference type="GO" id="GO:0005634">
    <property type="term" value="C:nucleus"/>
    <property type="evidence" value="ECO:0007669"/>
    <property type="project" value="UniProtKB-SubCell"/>
</dbReference>
<dbReference type="GeneTree" id="ENSGT00940000160569"/>
<sequence length="435" mass="48730">MAHSKPLLVPWLRQQINSGQYPGVAWTNQEQTQFCIPWKHALRQDSCGDDVLIFKAWAETSIGRQADGRTPGDPSVWKRNFRSALRAKGFKLLSDNKNDAANPHKVFKWPHEETTPIVLEPFLLFIFVYFHSCVDSSDVIQRCMDNMKLSETQPGTAEAPSFSYPSALDINILRCSVFIYHAGKCSGCALCCCQLLSVAGHLKFGLKLILPKHILLPVVLLLVVPCCHLLWHYAHSFSGVMVYYRGQKVLEKLVENEAGFRLLYSPDAGHFFDVALPLVCLPPPSQILDQTQANLTACILENMGGGLEVTLKNNVVHGRRHGDCKVFWSNCKHDQSKIHRELSKHHLEPLLALKNFVSELLEFVNSGGTSPPMSLFFCLGEKWPDPKLKPWEKKLITVEVAFGVLEKLKEIGVTGGASSLRSVELQLSLDKMDVC</sequence>
<dbReference type="GO" id="GO:0000981">
    <property type="term" value="F:DNA-binding transcription factor activity, RNA polymerase II-specific"/>
    <property type="evidence" value="ECO:0007669"/>
    <property type="project" value="TreeGrafter"/>
</dbReference>
<dbReference type="CDD" id="cd00103">
    <property type="entry name" value="IRF"/>
    <property type="match status" value="1"/>
</dbReference>
<keyword evidence="3" id="KW-0238">DNA-binding</keyword>
<dbReference type="PANTHER" id="PTHR11949">
    <property type="entry name" value="INTERFERON REGULATORY FACTOR"/>
    <property type="match status" value="1"/>
</dbReference>
<evidence type="ECO:0000313" key="9">
    <source>
        <dbReference type="Proteomes" id="UP000694580"/>
    </source>
</evidence>
<dbReference type="SMART" id="SM00348">
    <property type="entry name" value="IRF"/>
    <property type="match status" value="1"/>
</dbReference>
<dbReference type="Gene3D" id="1.10.10.10">
    <property type="entry name" value="Winged helix-like DNA-binding domain superfamily/Winged helix DNA-binding domain"/>
    <property type="match status" value="1"/>
</dbReference>
<dbReference type="InterPro" id="IPR017855">
    <property type="entry name" value="SMAD-like_dom_sf"/>
</dbReference>
<keyword evidence="6" id="KW-0539">Nucleus</keyword>
<dbReference type="SUPFAM" id="SSF49879">
    <property type="entry name" value="SMAD/FHA domain"/>
    <property type="match status" value="1"/>
</dbReference>
<dbReference type="GO" id="GO:0000978">
    <property type="term" value="F:RNA polymerase II cis-regulatory region sequence-specific DNA binding"/>
    <property type="evidence" value="ECO:0007669"/>
    <property type="project" value="TreeGrafter"/>
</dbReference>
<evidence type="ECO:0000256" key="5">
    <source>
        <dbReference type="ARBA" id="ARBA00023163"/>
    </source>
</evidence>
<dbReference type="PROSITE" id="PS00601">
    <property type="entry name" value="IRF_1"/>
    <property type="match status" value="1"/>
</dbReference>
<dbReference type="InterPro" id="IPR008984">
    <property type="entry name" value="SMAD_FHA_dom_sf"/>
</dbReference>
<dbReference type="PRINTS" id="PR00267">
    <property type="entry name" value="INTFRNREGFCT"/>
</dbReference>